<dbReference type="InterPro" id="IPR048976">
    <property type="entry name" value="WHD_PKMT"/>
</dbReference>
<dbReference type="AlphaFoldDB" id="A0A5B9WB41"/>
<dbReference type="CDD" id="cd02440">
    <property type="entry name" value="AdoMet_MTases"/>
    <property type="match status" value="1"/>
</dbReference>
<dbReference type="Pfam" id="PF10119">
    <property type="entry name" value="MethyTransf_Reg"/>
    <property type="match status" value="1"/>
</dbReference>
<dbReference type="EMBL" id="CP042997">
    <property type="protein sequence ID" value="QEH37255.1"/>
    <property type="molecule type" value="Genomic_DNA"/>
</dbReference>
<evidence type="ECO:0000259" key="3">
    <source>
        <dbReference type="Pfam" id="PF10119"/>
    </source>
</evidence>
<dbReference type="Gene3D" id="3.40.50.150">
    <property type="entry name" value="Vaccinia Virus protein VP39"/>
    <property type="match status" value="1"/>
</dbReference>
<dbReference type="Pfam" id="PF21782">
    <property type="entry name" value="WHD_PKMT"/>
    <property type="match status" value="1"/>
</dbReference>
<dbReference type="Proteomes" id="UP000324233">
    <property type="component" value="Chromosome"/>
</dbReference>
<name>A0A5B9WB41_9BACT</name>
<dbReference type="InterPro" id="IPR013217">
    <property type="entry name" value="Methyltransf_12"/>
</dbReference>
<dbReference type="KEGG" id="agv:OJF2_58420"/>
<feature type="domain" description="Methyltransferase regulatory" evidence="3">
    <location>
        <begin position="214"/>
        <end position="295"/>
    </location>
</feature>
<dbReference type="Pfam" id="PF08242">
    <property type="entry name" value="Methyltransf_12"/>
    <property type="match status" value="1"/>
</dbReference>
<evidence type="ECO:0000256" key="1">
    <source>
        <dbReference type="SAM" id="MobiDB-lite"/>
    </source>
</evidence>
<keyword evidence="5" id="KW-0808">Transferase</keyword>
<sequence>MAPVISYDEVPYADDPYPSSHPGHLAVVSILAGLDPVAVEHCRVLEIGCARGGNLIPMAAGLPEASFVGIDKSGRQVAAAREFIEACGLRNVAVECRNLVDVGDELGSFDYIIAHGVYSWVDAVARGRILEVMASRLRPGGLAYLSYNTHPGWRLRGIVRDLMAYRARRFDRPADCAREARRALEFVASSASAFDRAYAGWMGEECRYVRERADSYLLHDHLEAENEPVYFHELAERATGAGLRFVSEVQAGVLDVESFPPAAAAGLKGLAADDVEFEQYLDFLINRKFRQSVFCLAAREPGLPREEELARLHVAARPPVSLPRVGFRVEGRLRQVLHRVAAAWPSAIPWGELTGADQGRPPPRPRRADAVRGDPDLTSDLLRCYRLKILEFRAHRWPFVPDVSPRPLASAAARHQAGLGEVVTNLRHEAVRLDDLSRRVVRLLDGRRDRAEILRSILASRSENGPVPNRPIPPSSRDRPGPGRGRDHGEELDRCLETLARYAFLMS</sequence>
<evidence type="ECO:0000259" key="4">
    <source>
        <dbReference type="Pfam" id="PF21782"/>
    </source>
</evidence>
<dbReference type="PANTHER" id="PTHR43667">
    <property type="entry name" value="CYCLOPROPANE-FATTY-ACYL-PHOSPHOLIPID SYNTHASE"/>
    <property type="match status" value="1"/>
</dbReference>
<accession>A0A5B9WB41</accession>
<feature type="region of interest" description="Disordered" evidence="1">
    <location>
        <begin position="462"/>
        <end position="492"/>
    </location>
</feature>
<proteinExistence type="predicted"/>
<evidence type="ECO:0000313" key="6">
    <source>
        <dbReference type="Proteomes" id="UP000324233"/>
    </source>
</evidence>
<feature type="domain" description="Methyltransferase type 12" evidence="2">
    <location>
        <begin position="45"/>
        <end position="142"/>
    </location>
</feature>
<protein>
    <submittedName>
        <fullName evidence="5">tRNA (Guanine-N(7)-)-methyltransferase</fullName>
    </submittedName>
</protein>
<evidence type="ECO:0000313" key="5">
    <source>
        <dbReference type="EMBL" id="QEH37255.1"/>
    </source>
</evidence>
<dbReference type="InterPro" id="IPR018773">
    <property type="entry name" value="MeTrfase_reg_dom_prd"/>
</dbReference>
<feature type="region of interest" description="Disordered" evidence="1">
    <location>
        <begin position="352"/>
        <end position="373"/>
    </location>
</feature>
<feature type="compositionally biased region" description="Basic and acidic residues" evidence="1">
    <location>
        <begin position="476"/>
        <end position="492"/>
    </location>
</feature>
<dbReference type="RefSeq" id="WP_168222104.1">
    <property type="nucleotide sequence ID" value="NZ_CP042997.1"/>
</dbReference>
<dbReference type="SUPFAM" id="SSF53335">
    <property type="entry name" value="S-adenosyl-L-methionine-dependent methyltransferases"/>
    <property type="match status" value="1"/>
</dbReference>
<gene>
    <name evidence="5" type="ORF">OJF2_58420</name>
</gene>
<organism evidence="5 6">
    <name type="scientific">Aquisphaera giovannonii</name>
    <dbReference type="NCBI Taxonomy" id="406548"/>
    <lineage>
        <taxon>Bacteria</taxon>
        <taxon>Pseudomonadati</taxon>
        <taxon>Planctomycetota</taxon>
        <taxon>Planctomycetia</taxon>
        <taxon>Isosphaerales</taxon>
        <taxon>Isosphaeraceae</taxon>
        <taxon>Aquisphaera</taxon>
    </lineage>
</organism>
<dbReference type="InterPro" id="IPR029063">
    <property type="entry name" value="SAM-dependent_MTases_sf"/>
</dbReference>
<evidence type="ECO:0000259" key="2">
    <source>
        <dbReference type="Pfam" id="PF08242"/>
    </source>
</evidence>
<dbReference type="GO" id="GO:0008168">
    <property type="term" value="F:methyltransferase activity"/>
    <property type="evidence" value="ECO:0007669"/>
    <property type="project" value="UniProtKB-KW"/>
</dbReference>
<feature type="domain" description="PKMT C-terminal winged helix" evidence="4">
    <location>
        <begin position="406"/>
        <end position="464"/>
    </location>
</feature>
<dbReference type="InterPro" id="IPR050723">
    <property type="entry name" value="CFA/CMAS"/>
</dbReference>
<keyword evidence="6" id="KW-1185">Reference proteome</keyword>
<reference evidence="5 6" key="1">
    <citation type="submission" date="2019-08" db="EMBL/GenBank/DDBJ databases">
        <title>Deep-cultivation of Planctomycetes and their phenomic and genomic characterization uncovers novel biology.</title>
        <authorList>
            <person name="Wiegand S."/>
            <person name="Jogler M."/>
            <person name="Boedeker C."/>
            <person name="Pinto D."/>
            <person name="Vollmers J."/>
            <person name="Rivas-Marin E."/>
            <person name="Kohn T."/>
            <person name="Peeters S.H."/>
            <person name="Heuer A."/>
            <person name="Rast P."/>
            <person name="Oberbeckmann S."/>
            <person name="Bunk B."/>
            <person name="Jeske O."/>
            <person name="Meyerdierks A."/>
            <person name="Storesund J.E."/>
            <person name="Kallscheuer N."/>
            <person name="Luecker S."/>
            <person name="Lage O.M."/>
            <person name="Pohl T."/>
            <person name="Merkel B.J."/>
            <person name="Hornburger P."/>
            <person name="Mueller R.-W."/>
            <person name="Bruemmer F."/>
            <person name="Labrenz M."/>
            <person name="Spormann A.M."/>
            <person name="Op den Camp H."/>
            <person name="Overmann J."/>
            <person name="Amann R."/>
            <person name="Jetten M.S.M."/>
            <person name="Mascher T."/>
            <person name="Medema M.H."/>
            <person name="Devos D.P."/>
            <person name="Kaster A.-K."/>
            <person name="Ovreas L."/>
            <person name="Rohde M."/>
            <person name="Galperin M.Y."/>
            <person name="Jogler C."/>
        </authorList>
    </citation>
    <scope>NUCLEOTIDE SEQUENCE [LARGE SCALE GENOMIC DNA]</scope>
    <source>
        <strain evidence="5 6">OJF2</strain>
    </source>
</reference>
<keyword evidence="5" id="KW-0489">Methyltransferase</keyword>
<dbReference type="PANTHER" id="PTHR43667:SF2">
    <property type="entry name" value="FATTY ACID C-METHYL TRANSFERASE"/>
    <property type="match status" value="1"/>
</dbReference>
<dbReference type="GO" id="GO:0032259">
    <property type="term" value="P:methylation"/>
    <property type="evidence" value="ECO:0007669"/>
    <property type="project" value="UniProtKB-KW"/>
</dbReference>